<dbReference type="SUPFAM" id="SSF143744">
    <property type="entry name" value="GlcG-like"/>
    <property type="match status" value="1"/>
</dbReference>
<sequence>MKVKQHQFSPTLAQLKRDDKIALKKFDSSDAWFIADTIRNVFDLEGSSVVFCVRLFSGIELAGGVLGVVTPSNYDWMNGKFAITQKYHQSSHLYGQALIAKHNDLPGYTLPEVEVAVIRAINTEPARSTEYLKALLCEDVDSVITFSELVNAYQIFMNFTGLKVMTSKQVQDLIVATFPSVLVDTAVDGTTVIKNLRLKESHEKLKMSPTKVMEAHTENRFPQFAAHGGSFPINIAGVAGPIGAVSVSGMPNGLLDHIIAYRAIVELAAHQLKTA</sequence>
<dbReference type="Proteomes" id="UP000310189">
    <property type="component" value="Unassembled WGS sequence"/>
</dbReference>
<dbReference type="Pfam" id="PF03928">
    <property type="entry name" value="HbpS-like"/>
    <property type="match status" value="1"/>
</dbReference>
<dbReference type="OrthoDB" id="2209940at2759"/>
<dbReference type="InterPro" id="IPR038084">
    <property type="entry name" value="PduO/GlcC-like_sf"/>
</dbReference>
<organism evidence="1 2">
    <name type="scientific">Wallemia hederae</name>
    <dbReference type="NCBI Taxonomy" id="1540922"/>
    <lineage>
        <taxon>Eukaryota</taxon>
        <taxon>Fungi</taxon>
        <taxon>Dikarya</taxon>
        <taxon>Basidiomycota</taxon>
        <taxon>Wallemiomycotina</taxon>
        <taxon>Wallemiomycetes</taxon>
        <taxon>Wallemiales</taxon>
        <taxon>Wallemiaceae</taxon>
        <taxon>Wallemia</taxon>
    </lineage>
</organism>
<dbReference type="PANTHER" id="PTHR28255">
    <property type="match status" value="1"/>
</dbReference>
<dbReference type="InterPro" id="IPR005624">
    <property type="entry name" value="PduO/GlcC-like"/>
</dbReference>
<dbReference type="EMBL" id="SPNW01000042">
    <property type="protein sequence ID" value="TIA88116.1"/>
    <property type="molecule type" value="Genomic_DNA"/>
</dbReference>
<accession>A0A4T0FMV3</accession>
<reference evidence="1 2" key="1">
    <citation type="submission" date="2019-03" db="EMBL/GenBank/DDBJ databases">
        <title>Sequencing 23 genomes of Wallemia ichthyophaga.</title>
        <authorList>
            <person name="Gostincar C."/>
        </authorList>
    </citation>
    <scope>NUCLEOTIDE SEQUENCE [LARGE SCALE GENOMIC DNA]</scope>
    <source>
        <strain evidence="1 2">EXF-5753</strain>
    </source>
</reference>
<dbReference type="Gene3D" id="3.30.450.150">
    <property type="entry name" value="Haem-degrading domain"/>
    <property type="match status" value="2"/>
</dbReference>
<dbReference type="PANTHER" id="PTHR28255:SF1">
    <property type="entry name" value="UPF0303 PROTEIN YBR137W"/>
    <property type="match status" value="1"/>
</dbReference>
<evidence type="ECO:0000313" key="1">
    <source>
        <dbReference type="EMBL" id="TIA88116.1"/>
    </source>
</evidence>
<proteinExistence type="predicted"/>
<keyword evidence="2" id="KW-1185">Reference proteome</keyword>
<dbReference type="AlphaFoldDB" id="A0A4T0FMV3"/>
<name>A0A4T0FMV3_9BASI</name>
<protein>
    <submittedName>
        <fullName evidence="1">Uncharacterized protein</fullName>
    </submittedName>
</protein>
<gene>
    <name evidence="1" type="ORF">E3P99_02757</name>
</gene>
<comment type="caution">
    <text evidence="1">The sequence shown here is derived from an EMBL/GenBank/DDBJ whole genome shotgun (WGS) entry which is preliminary data.</text>
</comment>
<evidence type="ECO:0000313" key="2">
    <source>
        <dbReference type="Proteomes" id="UP000310189"/>
    </source>
</evidence>
<dbReference type="InterPro" id="IPR010371">
    <property type="entry name" value="YBR137W-like"/>
</dbReference>